<dbReference type="SUPFAM" id="SSF109797">
    <property type="entry name" value="Bacteriocin immunity protein-like"/>
    <property type="match status" value="1"/>
</dbReference>
<dbReference type="Gene3D" id="1.20.1440.50">
    <property type="entry name" value="Ta0600-like"/>
    <property type="match status" value="1"/>
</dbReference>
<dbReference type="EMBL" id="LT634362">
    <property type="protein sequence ID" value="SFZ87628.1"/>
    <property type="molecule type" value="Genomic_DNA"/>
</dbReference>
<dbReference type="AlphaFoldDB" id="A0A1K2I5K8"/>
<dbReference type="InterPro" id="IPR015046">
    <property type="entry name" value="LciA_Immunity-like"/>
</dbReference>
<accession>A0A1K2I5K8</accession>
<evidence type="ECO:0000256" key="1">
    <source>
        <dbReference type="ARBA" id="ARBA00023025"/>
    </source>
</evidence>
<sequence length="97" mass="10869">MNKKSNKLFEDISKTYADQQVQNNPEIAKLLLDCGESLQNGDRQQLVCTQLSNGIASYLLGHQFKAPKSVLKLYSQIEKSASTYRGAMSSSIWLNEL</sequence>
<evidence type="ECO:0008006" key="3">
    <source>
        <dbReference type="Google" id="ProtNLM"/>
    </source>
</evidence>
<reference evidence="2" key="1">
    <citation type="submission" date="2016-11" db="EMBL/GenBank/DDBJ databases">
        <authorList>
            <person name="Jaros S."/>
            <person name="Januszkiewicz K."/>
            <person name="Wedrychowicz H."/>
        </authorList>
    </citation>
    <scope>NUCLEOTIDE SEQUENCE</scope>
    <source>
        <strain evidence="2">ACA-DC 565</strain>
    </source>
</reference>
<gene>
    <name evidence="2" type="ORF">LREN565_0741</name>
</gene>
<proteinExistence type="predicted"/>
<dbReference type="GO" id="GO:0030153">
    <property type="term" value="P:bacteriocin immunity"/>
    <property type="evidence" value="ECO:0007669"/>
    <property type="project" value="UniProtKB-KW"/>
</dbReference>
<evidence type="ECO:0000313" key="2">
    <source>
        <dbReference type="EMBL" id="SFZ87628.1"/>
    </source>
</evidence>
<organism evidence="2">
    <name type="scientific">Loigolactobacillus rennini</name>
    <dbReference type="NCBI Taxonomy" id="238013"/>
    <lineage>
        <taxon>Bacteria</taxon>
        <taxon>Bacillati</taxon>
        <taxon>Bacillota</taxon>
        <taxon>Bacilli</taxon>
        <taxon>Lactobacillales</taxon>
        <taxon>Lactobacillaceae</taxon>
        <taxon>Loigolactobacillus</taxon>
    </lineage>
</organism>
<name>A0A1K2I5K8_9LACO</name>
<protein>
    <recommendedName>
        <fullName evidence="3">Bacteriocin immunity protein</fullName>
    </recommendedName>
</protein>
<dbReference type="InterPro" id="IPR023130">
    <property type="entry name" value="Ta0600-like_sf"/>
</dbReference>
<keyword evidence="1" id="KW-0079">Bacteriocin immunity</keyword>
<dbReference type="Pfam" id="PF08951">
    <property type="entry name" value="EntA_Immun"/>
    <property type="match status" value="1"/>
</dbReference>